<evidence type="ECO:0000256" key="1">
    <source>
        <dbReference type="SAM" id="Phobius"/>
    </source>
</evidence>
<gene>
    <name evidence="2" type="ORF">FDT80_05940</name>
</gene>
<feature type="transmembrane region" description="Helical" evidence="1">
    <location>
        <begin position="21"/>
        <end position="44"/>
    </location>
</feature>
<sequence length="192" mass="21759">MDRLAYIRARLSGFSRREDGSIAIEAVIILPLLFWAFLSMFSIFDAFRQYSVNQKVAYTIGDLMSRQTDPIDIKFLEGAQDMFDYMTYTGGASSLRLSVLAWNEADNVFTTDWSKAQGTKGPLTDADVAGWADRLPVMPDNERIVVVETWKDYTAPFATGLEKKTIENFIFTRPRYAPQVLWEDTPEPTSGV</sequence>
<dbReference type="OrthoDB" id="7876207at2"/>
<dbReference type="EMBL" id="VANS01000001">
    <property type="protein sequence ID" value="TMM55107.1"/>
    <property type="molecule type" value="Genomic_DNA"/>
</dbReference>
<evidence type="ECO:0000313" key="2">
    <source>
        <dbReference type="EMBL" id="TMM55107.1"/>
    </source>
</evidence>
<name>A0A5S3PL71_9RHOB</name>
<keyword evidence="1" id="KW-0472">Membrane</keyword>
<keyword evidence="3" id="KW-1185">Reference proteome</keyword>
<accession>A0A5S3PL71</accession>
<proteinExistence type="predicted"/>
<dbReference type="Proteomes" id="UP000309550">
    <property type="component" value="Unassembled WGS sequence"/>
</dbReference>
<evidence type="ECO:0008006" key="4">
    <source>
        <dbReference type="Google" id="ProtNLM"/>
    </source>
</evidence>
<keyword evidence="1" id="KW-1133">Transmembrane helix</keyword>
<evidence type="ECO:0000313" key="3">
    <source>
        <dbReference type="Proteomes" id="UP000309550"/>
    </source>
</evidence>
<comment type="caution">
    <text evidence="2">The sequence shown here is derived from an EMBL/GenBank/DDBJ whole genome shotgun (WGS) entry which is preliminary data.</text>
</comment>
<dbReference type="RefSeq" id="WP_138661277.1">
    <property type="nucleotide sequence ID" value="NZ_VANS01000001.1"/>
</dbReference>
<keyword evidence="1" id="KW-0812">Transmembrane</keyword>
<protein>
    <recommendedName>
        <fullName evidence="4">Pilus assembly protein</fullName>
    </recommendedName>
</protein>
<organism evidence="2 3">
    <name type="scientific">Sulfitobacter sabulilitoris</name>
    <dbReference type="NCBI Taxonomy" id="2562655"/>
    <lineage>
        <taxon>Bacteria</taxon>
        <taxon>Pseudomonadati</taxon>
        <taxon>Pseudomonadota</taxon>
        <taxon>Alphaproteobacteria</taxon>
        <taxon>Rhodobacterales</taxon>
        <taxon>Roseobacteraceae</taxon>
        <taxon>Sulfitobacter</taxon>
    </lineage>
</organism>
<dbReference type="AlphaFoldDB" id="A0A5S3PL71"/>
<reference evidence="2 3" key="1">
    <citation type="submission" date="2019-05" db="EMBL/GenBank/DDBJ databases">
        <title>Sulfitobacter sabulilitoris sp. nov., isolated from a marine sand.</title>
        <authorList>
            <person name="Yoon J.-H."/>
        </authorList>
    </citation>
    <scope>NUCLEOTIDE SEQUENCE [LARGE SCALE GENOMIC DNA]</scope>
    <source>
        <strain evidence="2 3">HSMS-29</strain>
    </source>
</reference>